<organism evidence="1">
    <name type="scientific">marine sediment metagenome</name>
    <dbReference type="NCBI Taxonomy" id="412755"/>
    <lineage>
        <taxon>unclassified sequences</taxon>
        <taxon>metagenomes</taxon>
        <taxon>ecological metagenomes</taxon>
    </lineage>
</organism>
<protein>
    <submittedName>
        <fullName evidence="1">Uncharacterized protein</fullName>
    </submittedName>
</protein>
<sequence>MFEQTKEQVEIIFAKAKVEVWTERLRDGECTYQEFMDAFEQGEEQ</sequence>
<evidence type="ECO:0000313" key="1">
    <source>
        <dbReference type="EMBL" id="KKM85020.1"/>
    </source>
</evidence>
<name>A0A0F9N8A5_9ZZZZ</name>
<gene>
    <name evidence="1" type="ORF">LCGC14_1293180</name>
</gene>
<comment type="caution">
    <text evidence="1">The sequence shown here is derived from an EMBL/GenBank/DDBJ whole genome shotgun (WGS) entry which is preliminary data.</text>
</comment>
<reference evidence="1" key="1">
    <citation type="journal article" date="2015" name="Nature">
        <title>Complex archaea that bridge the gap between prokaryotes and eukaryotes.</title>
        <authorList>
            <person name="Spang A."/>
            <person name="Saw J.H."/>
            <person name="Jorgensen S.L."/>
            <person name="Zaremba-Niedzwiedzka K."/>
            <person name="Martijn J."/>
            <person name="Lind A.E."/>
            <person name="van Eijk R."/>
            <person name="Schleper C."/>
            <person name="Guy L."/>
            <person name="Ettema T.J."/>
        </authorList>
    </citation>
    <scope>NUCLEOTIDE SEQUENCE</scope>
</reference>
<accession>A0A0F9N8A5</accession>
<dbReference type="EMBL" id="LAZR01007475">
    <property type="protein sequence ID" value="KKM85020.1"/>
    <property type="molecule type" value="Genomic_DNA"/>
</dbReference>
<proteinExistence type="predicted"/>
<dbReference type="AlphaFoldDB" id="A0A0F9N8A5"/>